<dbReference type="RefSeq" id="WP_127767934.1">
    <property type="nucleotide sequence ID" value="NZ_SADE01000004.1"/>
</dbReference>
<comment type="caution">
    <text evidence="1">The sequence shown here is derived from an EMBL/GenBank/DDBJ whole genome shotgun (WGS) entry which is preliminary data.</text>
</comment>
<accession>A0A437QHK0</accession>
<reference evidence="2" key="1">
    <citation type="submission" date="2019-01" db="EMBL/GenBank/DDBJ databases">
        <title>Gri0909 isolated from a small marine red alga.</title>
        <authorList>
            <person name="Kim J."/>
            <person name="Jeong S.E."/>
            <person name="Jeon C.O."/>
        </authorList>
    </citation>
    <scope>NUCLEOTIDE SEQUENCE [LARGE SCALE GENOMIC DNA]</scope>
    <source>
        <strain evidence="2">Gri0909</strain>
    </source>
</reference>
<keyword evidence="2" id="KW-1185">Reference proteome</keyword>
<dbReference type="InterPro" id="IPR044855">
    <property type="entry name" value="CoA-Trfase_III_dom3_sf"/>
</dbReference>
<dbReference type="Proteomes" id="UP000287447">
    <property type="component" value="Unassembled WGS sequence"/>
</dbReference>
<dbReference type="GO" id="GO:0003824">
    <property type="term" value="F:catalytic activity"/>
    <property type="evidence" value="ECO:0007669"/>
    <property type="project" value="InterPro"/>
</dbReference>
<evidence type="ECO:0000313" key="2">
    <source>
        <dbReference type="Proteomes" id="UP000287447"/>
    </source>
</evidence>
<proteinExistence type="predicted"/>
<dbReference type="AlphaFoldDB" id="A0A437QHK0"/>
<dbReference type="InterPro" id="IPR003673">
    <property type="entry name" value="CoA-Trfase_fam_III"/>
</dbReference>
<dbReference type="Gene3D" id="3.40.50.10540">
    <property type="entry name" value="Crotonobetainyl-coa:carnitine coa-transferase, domain 1"/>
    <property type="match status" value="2"/>
</dbReference>
<evidence type="ECO:0000313" key="1">
    <source>
        <dbReference type="EMBL" id="RVU33904.1"/>
    </source>
</evidence>
<dbReference type="InterPro" id="IPR023606">
    <property type="entry name" value="CoA-Trfase_III_dom_1_sf"/>
</dbReference>
<dbReference type="SUPFAM" id="SSF89796">
    <property type="entry name" value="CoA-transferase family III (CaiB/BaiF)"/>
    <property type="match status" value="1"/>
</dbReference>
<protein>
    <submittedName>
        <fullName evidence="1">Carnitine dehydratase</fullName>
    </submittedName>
</protein>
<dbReference type="PANTHER" id="PTHR48228">
    <property type="entry name" value="SUCCINYL-COA--D-CITRAMALATE COA-TRANSFERASE"/>
    <property type="match status" value="1"/>
</dbReference>
<sequence>MFDILSGLRIVEAASFIAAPSCALHAAQLGAEVIRIDQIGGGPDFKRWPLSRSGDSFYWEGLNKGKKSIAVDLSSAEGRELAAALITAPGEDAGLFVTNFPATGFLSHDRLAERRPDLITARIMGWADGQTALDYTVNAAVGFPLMTGPSALGDEPVNHVLPAWDIAAGLYAAFALVAAERKRLKTGQGGEIRVPLADVAMAFAGHLGMIGEVTESGTDRPRHGNDLFGSWGRNFATGDGKQIMLVAITRPQWADLIKTLGVEQEIAALETSLGLSLAKDDGLRFKHRDAINAIVAPAVAHRSLAEWRQVFDGTRVCWSPYLKVSEAMTEKGMFGDSPLFSSVAHQSGYTYPTPGAAVDFVDSIRQSPVRAPRLGENTEEVLADLLGLPTQEIAKLHDQGVVAGDSGND</sequence>
<dbReference type="PANTHER" id="PTHR48228:SF5">
    <property type="entry name" value="ALPHA-METHYLACYL-COA RACEMASE"/>
    <property type="match status" value="1"/>
</dbReference>
<dbReference type="OrthoDB" id="7457784at2"/>
<name>A0A437QHK0_9PROT</name>
<dbReference type="EMBL" id="SADE01000004">
    <property type="protein sequence ID" value="RVU33904.1"/>
    <property type="molecule type" value="Genomic_DNA"/>
</dbReference>
<dbReference type="Gene3D" id="3.30.1540.10">
    <property type="entry name" value="formyl-coa transferase, domain 3"/>
    <property type="match status" value="1"/>
</dbReference>
<organism evidence="1 2">
    <name type="scientific">Hwanghaeella grinnelliae</name>
    <dbReference type="NCBI Taxonomy" id="2500179"/>
    <lineage>
        <taxon>Bacteria</taxon>
        <taxon>Pseudomonadati</taxon>
        <taxon>Pseudomonadota</taxon>
        <taxon>Alphaproteobacteria</taxon>
        <taxon>Rhodospirillales</taxon>
        <taxon>Rhodospirillaceae</taxon>
        <taxon>Hwanghaeella</taxon>
    </lineage>
</organism>
<dbReference type="Pfam" id="PF02515">
    <property type="entry name" value="CoA_transf_3"/>
    <property type="match status" value="1"/>
</dbReference>
<dbReference type="InterPro" id="IPR050509">
    <property type="entry name" value="CoA-transferase_III"/>
</dbReference>
<gene>
    <name evidence="1" type="ORF">EOI86_22495</name>
</gene>